<accession>A0A813AH61</accession>
<evidence type="ECO:0000256" key="1">
    <source>
        <dbReference type="SAM" id="Coils"/>
    </source>
</evidence>
<name>A0A813AH61_9DINO</name>
<protein>
    <submittedName>
        <fullName evidence="3">Uncharacterized protein</fullName>
    </submittedName>
</protein>
<evidence type="ECO:0000313" key="4">
    <source>
        <dbReference type="Proteomes" id="UP000601435"/>
    </source>
</evidence>
<dbReference type="Proteomes" id="UP000601435">
    <property type="component" value="Unassembled WGS sequence"/>
</dbReference>
<feature type="compositionally biased region" description="Basic and acidic residues" evidence="2">
    <location>
        <begin position="127"/>
        <end position="137"/>
    </location>
</feature>
<reference evidence="3" key="1">
    <citation type="submission" date="2021-02" db="EMBL/GenBank/DDBJ databases">
        <authorList>
            <person name="Dougan E. K."/>
            <person name="Rhodes N."/>
            <person name="Thang M."/>
            <person name="Chan C."/>
        </authorList>
    </citation>
    <scope>NUCLEOTIDE SEQUENCE</scope>
</reference>
<evidence type="ECO:0000313" key="3">
    <source>
        <dbReference type="EMBL" id="CAE7865472.1"/>
    </source>
</evidence>
<keyword evidence="4" id="KW-1185">Reference proteome</keyword>
<organism evidence="3 4">
    <name type="scientific">Symbiodinium necroappetens</name>
    <dbReference type="NCBI Taxonomy" id="1628268"/>
    <lineage>
        <taxon>Eukaryota</taxon>
        <taxon>Sar</taxon>
        <taxon>Alveolata</taxon>
        <taxon>Dinophyceae</taxon>
        <taxon>Suessiales</taxon>
        <taxon>Symbiodiniaceae</taxon>
        <taxon>Symbiodinium</taxon>
    </lineage>
</organism>
<dbReference type="EMBL" id="CAJNJA010058734">
    <property type="protein sequence ID" value="CAE7865472.1"/>
    <property type="molecule type" value="Genomic_DNA"/>
</dbReference>
<feature type="coiled-coil region" evidence="1">
    <location>
        <begin position="153"/>
        <end position="187"/>
    </location>
</feature>
<comment type="caution">
    <text evidence="3">The sequence shown here is derived from an EMBL/GenBank/DDBJ whole genome shotgun (WGS) entry which is preliminary data.</text>
</comment>
<sequence length="252" mass="28119">MGLGGYVCWPSGRSHWFAVSLSAVELQDISDLFQVPLQSHIAALELLAQLLLLWCMHQALPSCRGIDAEVEHIAGYKNALADELSRMPVDSLPPLAIEEPLVEVDARGFRRMGPYDRPGHRSPVSDFESHAVEREPVEPSPRTPADAVRCDSCDSLRASNAQLRLQIEHVTSENARLNLRLEELLASSRTSGARSWTHAEQVRMVFSAEEADATQLLCDPVVLLRALRYHEQRLDALVNLQSSLENELRSRP</sequence>
<feature type="region of interest" description="Disordered" evidence="2">
    <location>
        <begin position="114"/>
        <end position="146"/>
    </location>
</feature>
<gene>
    <name evidence="3" type="ORF">SNEC2469_LOCUS27681</name>
</gene>
<dbReference type="AlphaFoldDB" id="A0A813AH61"/>
<evidence type="ECO:0000256" key="2">
    <source>
        <dbReference type="SAM" id="MobiDB-lite"/>
    </source>
</evidence>
<keyword evidence="1" id="KW-0175">Coiled coil</keyword>
<proteinExistence type="predicted"/>